<comment type="subcellular location">
    <subcellularLocation>
        <location evidence="1">Secreted</location>
    </subcellularLocation>
</comment>
<keyword evidence="2" id="KW-0964">Secreted</keyword>
<reference evidence="3" key="1">
    <citation type="journal article" date="2012" name="Nature">
        <title>The oyster genome reveals stress adaptation and complexity of shell formation.</title>
        <authorList>
            <person name="Zhang G."/>
            <person name="Fang X."/>
            <person name="Guo X."/>
            <person name="Li L."/>
            <person name="Luo R."/>
            <person name="Xu F."/>
            <person name="Yang P."/>
            <person name="Zhang L."/>
            <person name="Wang X."/>
            <person name="Qi H."/>
            <person name="Xiong Z."/>
            <person name="Que H."/>
            <person name="Xie Y."/>
            <person name="Holland P.W."/>
            <person name="Paps J."/>
            <person name="Zhu Y."/>
            <person name="Wu F."/>
            <person name="Chen Y."/>
            <person name="Wang J."/>
            <person name="Peng C."/>
            <person name="Meng J."/>
            <person name="Yang L."/>
            <person name="Liu J."/>
            <person name="Wen B."/>
            <person name="Zhang N."/>
            <person name="Huang Z."/>
            <person name="Zhu Q."/>
            <person name="Feng Y."/>
            <person name="Mount A."/>
            <person name="Hedgecock D."/>
            <person name="Xu Z."/>
            <person name="Liu Y."/>
            <person name="Domazet-Loso T."/>
            <person name="Du Y."/>
            <person name="Sun X."/>
            <person name="Zhang S."/>
            <person name="Liu B."/>
            <person name="Cheng P."/>
            <person name="Jiang X."/>
            <person name="Li J."/>
            <person name="Fan D."/>
            <person name="Wang W."/>
            <person name="Fu W."/>
            <person name="Wang T."/>
            <person name="Wang B."/>
            <person name="Zhang J."/>
            <person name="Peng Z."/>
            <person name="Li Y."/>
            <person name="Li N."/>
            <person name="Wang J."/>
            <person name="Chen M."/>
            <person name="He Y."/>
            <person name="Tan F."/>
            <person name="Song X."/>
            <person name="Zheng Q."/>
            <person name="Huang R."/>
            <person name="Yang H."/>
            <person name="Du X."/>
            <person name="Chen L."/>
            <person name="Yang M."/>
            <person name="Gaffney P.M."/>
            <person name="Wang S."/>
            <person name="Luo L."/>
            <person name="She Z."/>
            <person name="Ming Y."/>
            <person name="Huang W."/>
            <person name="Zhang S."/>
            <person name="Huang B."/>
            <person name="Zhang Y."/>
            <person name="Qu T."/>
            <person name="Ni P."/>
            <person name="Miao G."/>
            <person name="Wang J."/>
            <person name="Wang Q."/>
            <person name="Steinberg C.E."/>
            <person name="Wang H."/>
            <person name="Li N."/>
            <person name="Qian L."/>
            <person name="Zhang G."/>
            <person name="Li Y."/>
            <person name="Yang H."/>
            <person name="Liu X."/>
            <person name="Wang J."/>
            <person name="Yin Y."/>
            <person name="Wang J."/>
        </authorList>
    </citation>
    <scope>NUCLEOTIDE SEQUENCE [LARGE SCALE GENOMIC DNA]</scope>
    <source>
        <strain evidence="3">05x7-T-G4-1.051#20</strain>
    </source>
</reference>
<dbReference type="EMBL" id="JH819060">
    <property type="protein sequence ID" value="EKC25478.1"/>
    <property type="molecule type" value="Genomic_DNA"/>
</dbReference>
<name>K1PUS5_MAGGI</name>
<proteinExistence type="predicted"/>
<dbReference type="PANTHER" id="PTHR15427:SF33">
    <property type="entry name" value="COLLAGEN IV NC1 DOMAIN-CONTAINING PROTEIN"/>
    <property type="match status" value="1"/>
</dbReference>
<dbReference type="SUPFAM" id="SSF49842">
    <property type="entry name" value="TNF-like"/>
    <property type="match status" value="1"/>
</dbReference>
<evidence type="ECO:0000313" key="3">
    <source>
        <dbReference type="EMBL" id="EKC25478.1"/>
    </source>
</evidence>
<dbReference type="PRINTS" id="PR00007">
    <property type="entry name" value="COMPLEMNTC1Q"/>
</dbReference>
<dbReference type="HOGENOM" id="CLU_2040305_0_0_1"/>
<organism evidence="3">
    <name type="scientific">Magallana gigas</name>
    <name type="common">Pacific oyster</name>
    <name type="synonym">Crassostrea gigas</name>
    <dbReference type="NCBI Taxonomy" id="29159"/>
    <lineage>
        <taxon>Eukaryota</taxon>
        <taxon>Metazoa</taxon>
        <taxon>Spiralia</taxon>
        <taxon>Lophotrochozoa</taxon>
        <taxon>Mollusca</taxon>
        <taxon>Bivalvia</taxon>
        <taxon>Autobranchia</taxon>
        <taxon>Pteriomorphia</taxon>
        <taxon>Ostreida</taxon>
        <taxon>Ostreoidea</taxon>
        <taxon>Ostreidae</taxon>
        <taxon>Magallana</taxon>
    </lineage>
</organism>
<evidence type="ECO:0000256" key="1">
    <source>
        <dbReference type="ARBA" id="ARBA00004613"/>
    </source>
</evidence>
<dbReference type="AlphaFoldDB" id="K1PUS5"/>
<dbReference type="Pfam" id="PF00386">
    <property type="entry name" value="C1q"/>
    <property type="match status" value="1"/>
</dbReference>
<dbReference type="PANTHER" id="PTHR15427">
    <property type="entry name" value="EMILIN ELASTIN MICROFIBRIL INTERFACE-LOCATED PROTEIN ELASTIN MICROFIBRIL INTERFACER"/>
    <property type="match status" value="1"/>
</dbReference>
<dbReference type="InParanoid" id="K1PUS5"/>
<dbReference type="InterPro" id="IPR050392">
    <property type="entry name" value="Collagen/C1q_domain"/>
</dbReference>
<dbReference type="PROSITE" id="PS50871">
    <property type="entry name" value="C1Q"/>
    <property type="match status" value="1"/>
</dbReference>
<dbReference type="InterPro" id="IPR001073">
    <property type="entry name" value="C1q_dom"/>
</dbReference>
<accession>K1PUS5</accession>
<protein>
    <submittedName>
        <fullName evidence="3">Complement C1q-like protein 2</fullName>
    </submittedName>
</protein>
<dbReference type="SMART" id="SM00110">
    <property type="entry name" value="C1Q"/>
    <property type="match status" value="1"/>
</dbReference>
<dbReference type="InterPro" id="IPR008983">
    <property type="entry name" value="Tumour_necrosis_fac-like_dom"/>
</dbReference>
<gene>
    <name evidence="3" type="ORF">CGI_10008908</name>
</gene>
<sequence length="121" mass="13474">MKLHPTARKWCLTEFSSIWDKTLTSVGGIYAFHYHALTQQGQEAWVELYHNYIYVNSLYGHTSGSYGPGSNSAVLELVAGDTVYLDIKHHDSFLYGGGDEVYSTFSGYLLSPIDSHHPVVG</sequence>
<dbReference type="GO" id="GO:0005581">
    <property type="term" value="C:collagen trimer"/>
    <property type="evidence" value="ECO:0007669"/>
    <property type="project" value="UniProtKB-KW"/>
</dbReference>
<evidence type="ECO:0000256" key="2">
    <source>
        <dbReference type="ARBA" id="ARBA00022525"/>
    </source>
</evidence>
<dbReference type="Gene3D" id="2.60.120.40">
    <property type="match status" value="1"/>
</dbReference>